<feature type="transmembrane region" description="Helical" evidence="6">
    <location>
        <begin position="268"/>
        <end position="288"/>
    </location>
</feature>
<dbReference type="Pfam" id="PF01943">
    <property type="entry name" value="Polysacc_synt"/>
    <property type="match status" value="1"/>
</dbReference>
<name>A0A220VH34_9GAMM</name>
<evidence type="ECO:0000256" key="1">
    <source>
        <dbReference type="ARBA" id="ARBA00004651"/>
    </source>
</evidence>
<dbReference type="EMBL" id="CP022356">
    <property type="protein sequence ID" value="ASK79629.1"/>
    <property type="molecule type" value="Genomic_DNA"/>
</dbReference>
<keyword evidence="5 6" id="KW-0472">Membrane</keyword>
<evidence type="ECO:0000256" key="6">
    <source>
        <dbReference type="SAM" id="Phobius"/>
    </source>
</evidence>
<dbReference type="PANTHER" id="PTHR30250:SF11">
    <property type="entry name" value="O-ANTIGEN TRANSPORTER-RELATED"/>
    <property type="match status" value="1"/>
</dbReference>
<proteinExistence type="predicted"/>
<feature type="transmembrane region" description="Helical" evidence="6">
    <location>
        <begin position="410"/>
        <end position="428"/>
    </location>
</feature>
<evidence type="ECO:0000313" key="8">
    <source>
        <dbReference type="Proteomes" id="UP000242175"/>
    </source>
</evidence>
<reference evidence="7 8" key="1">
    <citation type="journal article" date="2016" name="Int. J. Syst. Evol. Microbiol.">
        <title>Paraphotobacterium marinum gen. nov., sp. nov., a member of the family Vibrionaceae, isolated from surface seawater.</title>
        <authorList>
            <person name="Huang Z."/>
            <person name="Dong C."/>
            <person name="Shao Z."/>
        </authorList>
    </citation>
    <scope>NUCLEOTIDE SEQUENCE [LARGE SCALE GENOMIC DNA]</scope>
    <source>
        <strain evidence="7 8">NSCS20N07D</strain>
    </source>
</reference>
<evidence type="ECO:0000256" key="4">
    <source>
        <dbReference type="ARBA" id="ARBA00022989"/>
    </source>
</evidence>
<dbReference type="Proteomes" id="UP000242175">
    <property type="component" value="Chromosome small"/>
</dbReference>
<feature type="transmembrane region" description="Helical" evidence="6">
    <location>
        <begin position="66"/>
        <end position="90"/>
    </location>
</feature>
<feature type="transmembrane region" description="Helical" evidence="6">
    <location>
        <begin position="318"/>
        <end position="338"/>
    </location>
</feature>
<gene>
    <name evidence="7" type="ORF">CF386_11280</name>
</gene>
<feature type="transmembrane region" description="Helical" evidence="6">
    <location>
        <begin position="6"/>
        <end position="22"/>
    </location>
</feature>
<evidence type="ECO:0000256" key="2">
    <source>
        <dbReference type="ARBA" id="ARBA00022475"/>
    </source>
</evidence>
<dbReference type="InterPro" id="IPR050833">
    <property type="entry name" value="Poly_Biosynth_Transport"/>
</dbReference>
<feature type="transmembrane region" description="Helical" evidence="6">
    <location>
        <begin position="147"/>
        <end position="167"/>
    </location>
</feature>
<dbReference type="KEGG" id="pmai:CF386_11280"/>
<keyword evidence="8" id="KW-1185">Reference proteome</keyword>
<comment type="subcellular location">
    <subcellularLocation>
        <location evidence="1">Cell membrane</location>
        <topology evidence="1">Multi-pass membrane protein</topology>
    </subcellularLocation>
</comment>
<keyword evidence="3 6" id="KW-0812">Transmembrane</keyword>
<dbReference type="GO" id="GO:0005886">
    <property type="term" value="C:plasma membrane"/>
    <property type="evidence" value="ECO:0007669"/>
    <property type="project" value="UniProtKB-SubCell"/>
</dbReference>
<sequence>MLDSFDIYSIIFCFIVGIRVIKKLLKNDLILKSLLSMFTQGLGQLTALVTTVLLTNHLNQTQFGQWAFATITTATVLATIATFGAGGGVLSKSWGWTQKQGVEKSKYVFNIMNGYLHKGTIFLLLVGVVFAGYCLWFPSRFNNMELYASLFMFPYFFANLIQAYYVSEKRVSWANLNQLCLRLIILACVGYYIFEPNTDFSTIVFMMLVILSCFTILVYILNASKLGYKSAKSGNNDNLSFMVLHWGNLLFLNVSPFILKVFCSDTDIGIYNVANQIVVISVFFAQALSANTRSLIAHGFKHHSKEVFQKNIHGYAKLMFFFSIGIIFIIYLTGYWFVKIYGEGYYLAYPLSCVLLLGSLSQALCGGLTSQILNMSGHEKKTAKSFWYALVAMLLLGSSLAKFFGIWGVAISYAIVLSCWNVYLLTLVRKELKVNPTMFKFLNLPKSS</sequence>
<evidence type="ECO:0000256" key="5">
    <source>
        <dbReference type="ARBA" id="ARBA00023136"/>
    </source>
</evidence>
<feature type="transmembrane region" description="Helical" evidence="6">
    <location>
        <begin position="34"/>
        <end position="54"/>
    </location>
</feature>
<feature type="transmembrane region" description="Helical" evidence="6">
    <location>
        <begin position="344"/>
        <end position="365"/>
    </location>
</feature>
<evidence type="ECO:0000256" key="3">
    <source>
        <dbReference type="ARBA" id="ARBA00022692"/>
    </source>
</evidence>
<dbReference type="PANTHER" id="PTHR30250">
    <property type="entry name" value="PST FAMILY PREDICTED COLANIC ACID TRANSPORTER"/>
    <property type="match status" value="1"/>
</dbReference>
<organism evidence="7 8">
    <name type="scientific">Paraphotobacterium marinum</name>
    <dbReference type="NCBI Taxonomy" id="1755811"/>
    <lineage>
        <taxon>Bacteria</taxon>
        <taxon>Pseudomonadati</taxon>
        <taxon>Pseudomonadota</taxon>
        <taxon>Gammaproteobacteria</taxon>
        <taxon>Vibrionales</taxon>
        <taxon>Vibrionaceae</taxon>
        <taxon>Paraphotobacterium</taxon>
    </lineage>
</organism>
<feature type="transmembrane region" description="Helical" evidence="6">
    <location>
        <begin position="200"/>
        <end position="221"/>
    </location>
</feature>
<dbReference type="InterPro" id="IPR002797">
    <property type="entry name" value="Polysacc_synth"/>
</dbReference>
<feature type="transmembrane region" description="Helical" evidence="6">
    <location>
        <begin position="121"/>
        <end position="141"/>
    </location>
</feature>
<keyword evidence="2" id="KW-1003">Cell membrane</keyword>
<dbReference type="AlphaFoldDB" id="A0A220VH34"/>
<accession>A0A220VH34</accession>
<evidence type="ECO:0000313" key="7">
    <source>
        <dbReference type="EMBL" id="ASK79629.1"/>
    </source>
</evidence>
<feature type="transmembrane region" description="Helical" evidence="6">
    <location>
        <begin position="179"/>
        <end position="194"/>
    </location>
</feature>
<protein>
    <submittedName>
        <fullName evidence="7">Uncharacterized protein</fullName>
    </submittedName>
</protein>
<keyword evidence="4 6" id="KW-1133">Transmembrane helix</keyword>